<dbReference type="AlphaFoldDB" id="K1SSI6"/>
<comment type="caution">
    <text evidence="1">The sequence shown here is derived from an EMBL/GenBank/DDBJ whole genome shotgun (WGS) entry which is preliminary data.</text>
</comment>
<name>K1SSI6_9ZZZZ</name>
<protein>
    <submittedName>
        <fullName evidence="1">Uncharacterized protein</fullName>
    </submittedName>
</protein>
<organism evidence="1">
    <name type="scientific">human gut metagenome</name>
    <dbReference type="NCBI Taxonomy" id="408170"/>
    <lineage>
        <taxon>unclassified sequences</taxon>
        <taxon>metagenomes</taxon>
        <taxon>organismal metagenomes</taxon>
    </lineage>
</organism>
<accession>K1SSI6</accession>
<reference evidence="1" key="1">
    <citation type="journal article" date="2013" name="Environ. Microbiol.">
        <title>Microbiota from the distal guts of lean and obese adolescents exhibit partial functional redundancy besides clear differences in community structure.</title>
        <authorList>
            <person name="Ferrer M."/>
            <person name="Ruiz A."/>
            <person name="Lanza F."/>
            <person name="Haange S.B."/>
            <person name="Oberbach A."/>
            <person name="Till H."/>
            <person name="Bargiela R."/>
            <person name="Campoy C."/>
            <person name="Segura M.T."/>
            <person name="Richter M."/>
            <person name="von Bergen M."/>
            <person name="Seifert J."/>
            <person name="Suarez A."/>
        </authorList>
    </citation>
    <scope>NUCLEOTIDE SEQUENCE</scope>
</reference>
<gene>
    <name evidence="1" type="ORF">OBE_08934</name>
</gene>
<proteinExistence type="predicted"/>
<sequence>MSKNPSDLATWFGHFIELKGTDVGHAIDQLEATIQHPLFNDNSLVKKFARIIARSFPSSKGDPIVEKARIRFKQHYQCELKTLKSQNPDTV</sequence>
<dbReference type="EMBL" id="AJWZ01006178">
    <property type="protein sequence ID" value="EKC60518.1"/>
    <property type="molecule type" value="Genomic_DNA"/>
</dbReference>
<evidence type="ECO:0000313" key="1">
    <source>
        <dbReference type="EMBL" id="EKC60518.1"/>
    </source>
</evidence>